<dbReference type="AlphaFoldDB" id="A0A849SW98"/>
<sequence>MSSQSPSAIELTDHSLRTRVLWFVRKLGLMGLVNRLTNLWLSGVKLACRVTGRDPLQAIYGAGYFRAETNMTLPTAEVVVDFLMQEFTPRSVVDVGCGTAVYLAGFEKRGVAVLGYEGSRPGIENALIDPAKIEQHDLTRDLVAPRVFDLVTCFEVGEHLPATFASTLARSLAGLGPVIAFSAAQPGQGGVDHVNEQPPSYWVEKFREAGMVWDEAGTRRARERMTSLGCPWWLRANLLVLRRSL</sequence>
<evidence type="ECO:0000313" key="2">
    <source>
        <dbReference type="Proteomes" id="UP000580839"/>
    </source>
</evidence>
<keyword evidence="1" id="KW-0489">Methyltransferase</keyword>
<dbReference type="InterPro" id="IPR029063">
    <property type="entry name" value="SAM-dependent_MTases_sf"/>
</dbReference>
<dbReference type="Proteomes" id="UP000580839">
    <property type="component" value="Unassembled WGS sequence"/>
</dbReference>
<organism evidence="1 2">
    <name type="scientific">Eiseniibacteriota bacterium</name>
    <dbReference type="NCBI Taxonomy" id="2212470"/>
    <lineage>
        <taxon>Bacteria</taxon>
        <taxon>Candidatus Eiseniibacteriota</taxon>
    </lineage>
</organism>
<dbReference type="SUPFAM" id="SSF53335">
    <property type="entry name" value="S-adenosyl-L-methionine-dependent methyltransferases"/>
    <property type="match status" value="1"/>
</dbReference>
<reference evidence="1 2" key="1">
    <citation type="submission" date="2020-04" db="EMBL/GenBank/DDBJ databases">
        <title>Metagenomic profiling of ammonia- and methane-oxidizing microorganisms in a Dutch drinking water treatment plant.</title>
        <authorList>
            <person name="Poghosyan L."/>
            <person name="Leucker S."/>
        </authorList>
    </citation>
    <scope>NUCLEOTIDE SEQUENCE [LARGE SCALE GENOMIC DNA]</scope>
    <source>
        <strain evidence="1">S-RSF-IL-03</strain>
    </source>
</reference>
<proteinExistence type="predicted"/>
<comment type="caution">
    <text evidence="1">The sequence shown here is derived from an EMBL/GenBank/DDBJ whole genome shotgun (WGS) entry which is preliminary data.</text>
</comment>
<name>A0A849SW98_UNCEI</name>
<dbReference type="GO" id="GO:0008168">
    <property type="term" value="F:methyltransferase activity"/>
    <property type="evidence" value="ECO:0007669"/>
    <property type="project" value="UniProtKB-KW"/>
</dbReference>
<dbReference type="Pfam" id="PF13489">
    <property type="entry name" value="Methyltransf_23"/>
    <property type="match status" value="1"/>
</dbReference>
<evidence type="ECO:0000313" key="1">
    <source>
        <dbReference type="EMBL" id="NOT35630.1"/>
    </source>
</evidence>
<accession>A0A849SW98</accession>
<dbReference type="GO" id="GO:0032259">
    <property type="term" value="P:methylation"/>
    <property type="evidence" value="ECO:0007669"/>
    <property type="project" value="UniProtKB-KW"/>
</dbReference>
<dbReference type="Gene3D" id="3.40.50.150">
    <property type="entry name" value="Vaccinia Virus protein VP39"/>
    <property type="match status" value="1"/>
</dbReference>
<protein>
    <submittedName>
        <fullName evidence="1">Methyltransferase domain-containing protein</fullName>
    </submittedName>
</protein>
<dbReference type="EMBL" id="JABFRW010000207">
    <property type="protein sequence ID" value="NOT35630.1"/>
    <property type="molecule type" value="Genomic_DNA"/>
</dbReference>
<keyword evidence="1" id="KW-0808">Transferase</keyword>
<gene>
    <name evidence="1" type="ORF">HOP12_15910</name>
</gene>
<dbReference type="CDD" id="cd02440">
    <property type="entry name" value="AdoMet_MTases"/>
    <property type="match status" value="1"/>
</dbReference>